<evidence type="ECO:0000259" key="14">
    <source>
        <dbReference type="Pfam" id="PF07715"/>
    </source>
</evidence>
<dbReference type="GO" id="GO:0015344">
    <property type="term" value="F:siderophore uptake transmembrane transporter activity"/>
    <property type="evidence" value="ECO:0007669"/>
    <property type="project" value="TreeGrafter"/>
</dbReference>
<sequence>MKGKMVCLACILGMLWPLSGMAQETGGSSDLSAMRLEEVVVTGQRIEEPLQEVDASVTVLNEEDIQMSSATNLGDLLAEENIGHIYKTPGNQIAIGIRGFRGDSMGSDLDSKVLVLLNGRRSGTSNVATIMTENIERVEIIRGPASVQYGSTAIGGVINVITKQGKDNPAFFAKGTLGSFGYQESKAGFSGKSGNFDFSGAASISSMDDYDTAEDEKYKNTGYDEKKNISLNLGYEFLPENRIGLMYTSHEADKVGSPDMLSQNDPDDYVDNLNESIDLIYEGTARNGIFSWKTRYFTGDDEYNFYDIPTNTDNFERKTDFQGAQAQLTWDPGKYTITSGVDWINYETSQNAPQKTEFDNPAYFILGKARYFEDRLTITGGLRYDDYEVEVKKGEGGKEDEDNISPRVGLSWFFMDNLKVRANYGQGFRMPSARELAGDYDIEYYGFAYPYKGNPDLDPEKSHTYEAGLDWYYHAFDLSLTYFYTDFKDKIETKTDMQTFITTWENIGDATVAGFEGNFSYDLATLWDLAWKIRPYVNFTYLTEYEDDETGEDLPHVSNLLISYGISVSDNDGFSMRLNIAHTGDQDVEYPVPREKNKFSVANFTIEKRLADFNHAGNLSLRGEIDNLFNRDYSYTDGYPMPGRNFALSLKYTY</sequence>
<organism evidence="15 16">
    <name type="scientific">Desulfosalsimonas propionicica</name>
    <dbReference type="NCBI Taxonomy" id="332175"/>
    <lineage>
        <taxon>Bacteria</taxon>
        <taxon>Pseudomonadati</taxon>
        <taxon>Thermodesulfobacteriota</taxon>
        <taxon>Desulfobacteria</taxon>
        <taxon>Desulfobacterales</taxon>
        <taxon>Desulfosalsimonadaceae</taxon>
        <taxon>Desulfosalsimonas</taxon>
    </lineage>
</organism>
<dbReference type="Pfam" id="PF07715">
    <property type="entry name" value="Plug"/>
    <property type="match status" value="1"/>
</dbReference>
<evidence type="ECO:0000256" key="6">
    <source>
        <dbReference type="ARBA" id="ARBA00023077"/>
    </source>
</evidence>
<feature type="chain" id="PRO_5030685723" evidence="12">
    <location>
        <begin position="23"/>
        <end position="654"/>
    </location>
</feature>
<evidence type="ECO:0000256" key="12">
    <source>
        <dbReference type="SAM" id="SignalP"/>
    </source>
</evidence>
<comment type="caution">
    <text evidence="15">The sequence shown here is derived from an EMBL/GenBank/DDBJ whole genome shotgun (WGS) entry which is preliminary data.</text>
</comment>
<accession>A0A7W0C7P4</accession>
<protein>
    <submittedName>
        <fullName evidence="15">Vitamin B12 transporter</fullName>
    </submittedName>
</protein>
<feature type="domain" description="TonB-dependent receptor plug" evidence="14">
    <location>
        <begin position="50"/>
        <end position="157"/>
    </location>
</feature>
<dbReference type="Proteomes" id="UP000525298">
    <property type="component" value="Unassembled WGS sequence"/>
</dbReference>
<evidence type="ECO:0000256" key="9">
    <source>
        <dbReference type="ARBA" id="ARBA00023237"/>
    </source>
</evidence>
<dbReference type="InterPro" id="IPR012910">
    <property type="entry name" value="Plug_dom"/>
</dbReference>
<dbReference type="SUPFAM" id="SSF56935">
    <property type="entry name" value="Porins"/>
    <property type="match status" value="1"/>
</dbReference>
<dbReference type="GO" id="GO:0009279">
    <property type="term" value="C:cell outer membrane"/>
    <property type="evidence" value="ECO:0007669"/>
    <property type="project" value="UniProtKB-SubCell"/>
</dbReference>
<keyword evidence="4 10" id="KW-0812">Transmembrane</keyword>
<keyword evidence="2 10" id="KW-0813">Transport</keyword>
<keyword evidence="7 10" id="KW-0472">Membrane</keyword>
<dbReference type="InterPro" id="IPR039426">
    <property type="entry name" value="TonB-dep_rcpt-like"/>
</dbReference>
<name>A0A7W0C7P4_9BACT</name>
<evidence type="ECO:0000313" key="15">
    <source>
        <dbReference type="EMBL" id="MBA2880647.1"/>
    </source>
</evidence>
<evidence type="ECO:0000256" key="11">
    <source>
        <dbReference type="RuleBase" id="RU003357"/>
    </source>
</evidence>
<keyword evidence="9 10" id="KW-0998">Cell outer membrane</keyword>
<feature type="domain" description="TonB-dependent receptor-like beta-barrel" evidence="13">
    <location>
        <begin position="222"/>
        <end position="628"/>
    </location>
</feature>
<dbReference type="RefSeq" id="WP_181550310.1">
    <property type="nucleotide sequence ID" value="NZ_JACDUS010000002.1"/>
</dbReference>
<evidence type="ECO:0000256" key="3">
    <source>
        <dbReference type="ARBA" id="ARBA00022452"/>
    </source>
</evidence>
<keyword evidence="16" id="KW-1185">Reference proteome</keyword>
<evidence type="ECO:0000256" key="1">
    <source>
        <dbReference type="ARBA" id="ARBA00004571"/>
    </source>
</evidence>
<dbReference type="PANTHER" id="PTHR30069">
    <property type="entry name" value="TONB-DEPENDENT OUTER MEMBRANE RECEPTOR"/>
    <property type="match status" value="1"/>
</dbReference>
<dbReference type="InterPro" id="IPR000531">
    <property type="entry name" value="Beta-barrel_TonB"/>
</dbReference>
<dbReference type="PANTHER" id="PTHR30069:SF29">
    <property type="entry name" value="HEMOGLOBIN AND HEMOGLOBIN-HAPTOGLOBIN-BINDING PROTEIN 1-RELATED"/>
    <property type="match status" value="1"/>
</dbReference>
<dbReference type="InterPro" id="IPR036942">
    <property type="entry name" value="Beta-barrel_TonB_sf"/>
</dbReference>
<dbReference type="InterPro" id="IPR037066">
    <property type="entry name" value="Plug_dom_sf"/>
</dbReference>
<evidence type="ECO:0000256" key="5">
    <source>
        <dbReference type="ARBA" id="ARBA00022729"/>
    </source>
</evidence>
<dbReference type="Gene3D" id="2.40.170.20">
    <property type="entry name" value="TonB-dependent receptor, beta-barrel domain"/>
    <property type="match status" value="1"/>
</dbReference>
<evidence type="ECO:0000256" key="2">
    <source>
        <dbReference type="ARBA" id="ARBA00022448"/>
    </source>
</evidence>
<feature type="signal peptide" evidence="12">
    <location>
        <begin position="1"/>
        <end position="22"/>
    </location>
</feature>
<dbReference type="GO" id="GO:0044718">
    <property type="term" value="P:siderophore transmembrane transport"/>
    <property type="evidence" value="ECO:0007669"/>
    <property type="project" value="TreeGrafter"/>
</dbReference>
<keyword evidence="3 10" id="KW-1134">Transmembrane beta strand</keyword>
<evidence type="ECO:0000313" key="16">
    <source>
        <dbReference type="Proteomes" id="UP000525298"/>
    </source>
</evidence>
<dbReference type="EMBL" id="JACDUS010000002">
    <property type="protein sequence ID" value="MBA2880647.1"/>
    <property type="molecule type" value="Genomic_DNA"/>
</dbReference>
<gene>
    <name evidence="15" type="ORF">HNR65_000965</name>
</gene>
<dbReference type="CDD" id="cd01347">
    <property type="entry name" value="ligand_gated_channel"/>
    <property type="match status" value="1"/>
</dbReference>
<evidence type="ECO:0000256" key="10">
    <source>
        <dbReference type="PROSITE-ProRule" id="PRU01360"/>
    </source>
</evidence>
<dbReference type="Pfam" id="PF00593">
    <property type="entry name" value="TonB_dep_Rec_b-barrel"/>
    <property type="match status" value="1"/>
</dbReference>
<keyword evidence="6 11" id="KW-0798">TonB box</keyword>
<evidence type="ECO:0000256" key="4">
    <source>
        <dbReference type="ARBA" id="ARBA00022692"/>
    </source>
</evidence>
<dbReference type="AlphaFoldDB" id="A0A7W0C7P4"/>
<dbReference type="Gene3D" id="2.170.130.10">
    <property type="entry name" value="TonB-dependent receptor, plug domain"/>
    <property type="match status" value="1"/>
</dbReference>
<keyword evidence="8" id="KW-0675">Receptor</keyword>
<comment type="subcellular location">
    <subcellularLocation>
        <location evidence="1 10">Cell outer membrane</location>
        <topology evidence="1 10">Multi-pass membrane protein</topology>
    </subcellularLocation>
</comment>
<proteinExistence type="inferred from homology"/>
<evidence type="ECO:0000256" key="8">
    <source>
        <dbReference type="ARBA" id="ARBA00023170"/>
    </source>
</evidence>
<reference evidence="15 16" key="1">
    <citation type="submission" date="2020-07" db="EMBL/GenBank/DDBJ databases">
        <title>Genomic Encyclopedia of Type Strains, Phase IV (KMG-IV): sequencing the most valuable type-strain genomes for metagenomic binning, comparative biology and taxonomic classification.</title>
        <authorList>
            <person name="Goeker M."/>
        </authorList>
    </citation>
    <scope>NUCLEOTIDE SEQUENCE [LARGE SCALE GENOMIC DNA]</scope>
    <source>
        <strain evidence="15 16">DSM 17721</strain>
    </source>
</reference>
<evidence type="ECO:0000259" key="13">
    <source>
        <dbReference type="Pfam" id="PF00593"/>
    </source>
</evidence>
<evidence type="ECO:0000256" key="7">
    <source>
        <dbReference type="ARBA" id="ARBA00023136"/>
    </source>
</evidence>
<keyword evidence="5 12" id="KW-0732">Signal</keyword>
<comment type="similarity">
    <text evidence="10 11">Belongs to the TonB-dependent receptor family.</text>
</comment>
<dbReference type="PROSITE" id="PS52016">
    <property type="entry name" value="TONB_DEPENDENT_REC_3"/>
    <property type="match status" value="1"/>
</dbReference>